<evidence type="ECO:0000313" key="1">
    <source>
        <dbReference type="EMBL" id="TGD21167.1"/>
    </source>
</evidence>
<comment type="caution">
    <text evidence="1">The sequence shown here is derived from an EMBL/GenBank/DDBJ whole genome shotgun (WGS) entry which is preliminary data.</text>
</comment>
<sequence>MKKKLKQVLKLNLFLTSTMIICDLLIVHHHTNDDQSAVRQVSASRQMKIPKKLRTIHFDEEQEFSDDK</sequence>
<protein>
    <submittedName>
        <fullName evidence="1">Uncharacterized protein</fullName>
    </submittedName>
</protein>
<name>A0A4Z0JG62_9LACO</name>
<organism evidence="1 2">
    <name type="scientific">Companilactobacillus suantsaicola</name>
    <dbReference type="NCBI Taxonomy" id="2487723"/>
    <lineage>
        <taxon>Bacteria</taxon>
        <taxon>Bacillati</taxon>
        <taxon>Bacillota</taxon>
        <taxon>Bacilli</taxon>
        <taxon>Lactobacillales</taxon>
        <taxon>Lactobacillaceae</taxon>
        <taxon>Companilactobacillus</taxon>
    </lineage>
</organism>
<accession>A0A4Z0JG62</accession>
<dbReference type="EMBL" id="RKLY01000044">
    <property type="protein sequence ID" value="TGD21167.1"/>
    <property type="molecule type" value="Genomic_DNA"/>
</dbReference>
<dbReference type="RefSeq" id="WP_135374550.1">
    <property type="nucleotide sequence ID" value="NZ_RKLY01000044.1"/>
</dbReference>
<evidence type="ECO:0000313" key="2">
    <source>
        <dbReference type="Proteomes" id="UP000298021"/>
    </source>
</evidence>
<dbReference type="OrthoDB" id="9813108at2"/>
<gene>
    <name evidence="1" type="ORF">EGT49_11870</name>
</gene>
<reference evidence="1 2" key="1">
    <citation type="submission" date="2018-10" db="EMBL/GenBank/DDBJ databases">
        <title>Lactobacillus sp. R7 and Lactobacillus sp. R19 isolated from fermented mustard green product of Taiwan.</title>
        <authorList>
            <person name="Lin S.-T."/>
        </authorList>
    </citation>
    <scope>NUCLEOTIDE SEQUENCE [LARGE SCALE GENOMIC DNA]</scope>
    <source>
        <strain evidence="1 2">BCRC 81127</strain>
    </source>
</reference>
<proteinExistence type="predicted"/>
<keyword evidence="2" id="KW-1185">Reference proteome</keyword>
<dbReference type="AlphaFoldDB" id="A0A4Z0JG62"/>
<dbReference type="Proteomes" id="UP000298021">
    <property type="component" value="Unassembled WGS sequence"/>
</dbReference>